<organism evidence="1 2">
    <name type="scientific">Aquitalea magnusonii</name>
    <dbReference type="NCBI Taxonomy" id="332411"/>
    <lineage>
        <taxon>Bacteria</taxon>
        <taxon>Pseudomonadati</taxon>
        <taxon>Pseudomonadota</taxon>
        <taxon>Betaproteobacteria</taxon>
        <taxon>Neisseriales</taxon>
        <taxon>Chromobacteriaceae</taxon>
        <taxon>Aquitalea</taxon>
    </lineage>
</organism>
<keyword evidence="2" id="KW-1185">Reference proteome</keyword>
<proteinExistence type="predicted"/>
<gene>
    <name evidence="1" type="ORF">DLM_1493</name>
</gene>
<evidence type="ECO:0000313" key="1">
    <source>
        <dbReference type="EMBL" id="BBF85112.1"/>
    </source>
</evidence>
<dbReference type="EMBL" id="AP018823">
    <property type="protein sequence ID" value="BBF85112.1"/>
    <property type="molecule type" value="Genomic_DNA"/>
</dbReference>
<reference evidence="2" key="1">
    <citation type="journal article" date="2017" name="Biotechnol. Biofuels">
        <title>Evaluation of environmental bacterial communities as a factor affecting the growth of duckweed Lemna minor.</title>
        <authorList>
            <person name="Ishizawa H."/>
            <person name="Kuroda M."/>
            <person name="Morikawa M."/>
            <person name="Ike M."/>
        </authorList>
    </citation>
    <scope>NUCLEOTIDE SEQUENCE [LARGE SCALE GENOMIC DNA]</scope>
    <source>
        <strain evidence="2">H3</strain>
    </source>
</reference>
<dbReference type="AlphaFoldDB" id="A0A3G9GG83"/>
<evidence type="ECO:0000313" key="2">
    <source>
        <dbReference type="Proteomes" id="UP000198290"/>
    </source>
</evidence>
<dbReference type="RefSeq" id="WP_089084170.1">
    <property type="nucleotide sequence ID" value="NZ_AP018823.1"/>
</dbReference>
<dbReference type="Proteomes" id="UP000198290">
    <property type="component" value="Chromosome"/>
</dbReference>
<protein>
    <submittedName>
        <fullName evidence="1">Uncharacterized protein</fullName>
    </submittedName>
</protein>
<reference evidence="1 2" key="2">
    <citation type="journal article" date="2017" name="Genome Announc.">
        <title>Draft genome sequence of Aquitalea magnusonii strain H3, a plant growth-promoting bacterium of duckweed Lemna minor.</title>
        <authorList>
            <person name="Ishizawa H."/>
            <person name="Kuroda M."/>
            <person name="Ike M."/>
        </authorList>
    </citation>
    <scope>NUCLEOTIDE SEQUENCE [LARGE SCALE GENOMIC DNA]</scope>
    <source>
        <strain evidence="1 2">H3</strain>
    </source>
</reference>
<accession>A0A3G9GG83</accession>
<name>A0A3G9GG83_9NEIS</name>
<reference evidence="2" key="3">
    <citation type="journal article" date="2017" name="Plant Physiol. Biochem.">
        <title>Differential oxidative and antioxidative response of duckweed Lemna minor toward plant growth promoting/inhibiting bacteria.</title>
        <authorList>
            <person name="Ishizawa H."/>
            <person name="Kuroda M."/>
            <person name="Morikawa M."/>
            <person name="Ike M."/>
        </authorList>
    </citation>
    <scope>NUCLEOTIDE SEQUENCE [LARGE SCALE GENOMIC DNA]</scope>
    <source>
        <strain evidence="2">H3</strain>
    </source>
</reference>
<dbReference type="KEGG" id="amah:DLM_1493"/>
<sequence length="64" mass="6739">MNNLTWQLLSMLDLTDNSPLSLLALAGLAGVCKPVLRNAAALWVGGGKEGMACPLAGRLRFGDR</sequence>